<dbReference type="RefSeq" id="WP_151625503.1">
    <property type="nucleotide sequence ID" value="NZ_WBPG01000014.1"/>
</dbReference>
<dbReference type="EMBL" id="WBPG01000014">
    <property type="protein sequence ID" value="KAB2443263.1"/>
    <property type="molecule type" value="Genomic_DNA"/>
</dbReference>
<evidence type="ECO:0000313" key="2">
    <source>
        <dbReference type="Proteomes" id="UP000470409"/>
    </source>
</evidence>
<dbReference type="Proteomes" id="UP000470409">
    <property type="component" value="Unassembled WGS sequence"/>
</dbReference>
<comment type="caution">
    <text evidence="1">The sequence shown here is derived from an EMBL/GenBank/DDBJ whole genome shotgun (WGS) entry which is preliminary data.</text>
</comment>
<accession>A0A7V7S834</accession>
<gene>
    <name evidence="1" type="ORF">F8163_09275</name>
</gene>
<name>A0A7V7S834_9BACI</name>
<sequence length="449" mass="51585">MSGGPAATRGFLIQTITCILKALKEKNWDIVEIEPTDSNEKIDLKWYVGNELELATQVKSSINPFRIETAIKLLSQMIGSCPEAKVFELLLVGNFEEGIIKFSRQIGGELEFSSAEKENTGVLMQYIKEKRILITLHNFNRIIDNKTPILIQMKDEVHEHLPPEIKLTHKELSTLSLALIGQFSIFATASKTVTNSELNMLIRTMIKDKLEEIRINNYKDYITVNVENFTSEIDKAMESDVVKQWHDQRFQTRLKFLIAEIAFNAFEYGKATYSYFQIHPDRIILKDDGIKFDFSKAIGEIKSTGYGLGKETFTQFFDDYDYITKYNHNYDKENNINTITINIITDFNIFVENNCEVITKGTFNPISRNAYKKSISLSIPSNCNTFVYNSKHLFATGEATLIELILSKIPLEGNLIIKYDKNYPSIDGIKTLFKDEKRLAFETIQKEEK</sequence>
<evidence type="ECO:0000313" key="1">
    <source>
        <dbReference type="EMBL" id="KAB2443263.1"/>
    </source>
</evidence>
<dbReference type="AlphaFoldDB" id="A0A7V7S834"/>
<organism evidence="1 2">
    <name type="scientific">Bacillus luti</name>
    <dbReference type="NCBI Taxonomy" id="2026191"/>
    <lineage>
        <taxon>Bacteria</taxon>
        <taxon>Bacillati</taxon>
        <taxon>Bacillota</taxon>
        <taxon>Bacilli</taxon>
        <taxon>Bacillales</taxon>
        <taxon>Bacillaceae</taxon>
        <taxon>Bacillus</taxon>
        <taxon>Bacillus cereus group</taxon>
    </lineage>
</organism>
<protein>
    <submittedName>
        <fullName evidence="1">Uncharacterized protein</fullName>
    </submittedName>
</protein>
<proteinExistence type="predicted"/>
<reference evidence="1 2" key="1">
    <citation type="submission" date="2019-10" db="EMBL/GenBank/DDBJ databases">
        <title>Bacillus from the desert of Cuatro Cinegas, Coahuila.</title>
        <authorList>
            <person name="Olmedo-Alvarez G."/>
            <person name="Saldana S."/>
            <person name="Barcelo D."/>
        </authorList>
    </citation>
    <scope>NUCLEOTIDE SEQUENCE [LARGE SCALE GENOMIC DNA]</scope>
    <source>
        <strain evidence="1 2">CH155b_5T</strain>
    </source>
</reference>